<feature type="domain" description="LysR substrate-binding" evidence="1">
    <location>
        <begin position="13"/>
        <end position="93"/>
    </location>
</feature>
<dbReference type="Proteomes" id="UP001595741">
    <property type="component" value="Unassembled WGS sequence"/>
</dbReference>
<protein>
    <submittedName>
        <fullName evidence="2">LysR substrate-binding domain-containing protein</fullName>
    </submittedName>
</protein>
<dbReference type="InterPro" id="IPR005119">
    <property type="entry name" value="LysR_subst-bd"/>
</dbReference>
<evidence type="ECO:0000313" key="3">
    <source>
        <dbReference type="Proteomes" id="UP001595741"/>
    </source>
</evidence>
<proteinExistence type="predicted"/>
<dbReference type="RefSeq" id="WP_386090323.1">
    <property type="nucleotide sequence ID" value="NZ_JBHRXN010000017.1"/>
</dbReference>
<accession>A0ABV7RCI7</accession>
<name>A0ABV7RCI7_9NEIS</name>
<reference evidence="3" key="1">
    <citation type="journal article" date="2019" name="Int. J. Syst. Evol. Microbiol.">
        <title>The Global Catalogue of Microorganisms (GCM) 10K type strain sequencing project: providing services to taxonomists for standard genome sequencing and annotation.</title>
        <authorList>
            <consortium name="The Broad Institute Genomics Platform"/>
            <consortium name="The Broad Institute Genome Sequencing Center for Infectious Disease"/>
            <person name="Wu L."/>
            <person name="Ma J."/>
        </authorList>
    </citation>
    <scope>NUCLEOTIDE SEQUENCE [LARGE SCALE GENOMIC DNA]</scope>
    <source>
        <strain evidence="3">KCTC 42742</strain>
    </source>
</reference>
<keyword evidence="3" id="KW-1185">Reference proteome</keyword>
<comment type="caution">
    <text evidence="2">The sequence shown here is derived from an EMBL/GenBank/DDBJ whole genome shotgun (WGS) entry which is preliminary data.</text>
</comment>
<dbReference type="EMBL" id="JBHRXN010000017">
    <property type="protein sequence ID" value="MFC3532059.1"/>
    <property type="molecule type" value="Genomic_DNA"/>
</dbReference>
<sequence>MGNYGGENVRLRQPVARLESDNYDFLLGCLLDGHGLQFLPTWSAAPYLQRGELVEAGGGQWQLQSAFGPWVHVLYLPHRRSTRKVKVFIDILKTCLAECGLSSPRRLGLYQPDRHKKCPGTGEHGRSAR</sequence>
<dbReference type="SUPFAM" id="SSF53850">
    <property type="entry name" value="Periplasmic binding protein-like II"/>
    <property type="match status" value="1"/>
</dbReference>
<evidence type="ECO:0000259" key="1">
    <source>
        <dbReference type="Pfam" id="PF03466"/>
    </source>
</evidence>
<dbReference type="Pfam" id="PF03466">
    <property type="entry name" value="LysR_substrate"/>
    <property type="match status" value="1"/>
</dbReference>
<evidence type="ECO:0000313" key="2">
    <source>
        <dbReference type="EMBL" id="MFC3532059.1"/>
    </source>
</evidence>
<organism evidence="2 3">
    <name type="scientific">Vogesella facilis</name>
    <dbReference type="NCBI Taxonomy" id="1655232"/>
    <lineage>
        <taxon>Bacteria</taxon>
        <taxon>Pseudomonadati</taxon>
        <taxon>Pseudomonadota</taxon>
        <taxon>Betaproteobacteria</taxon>
        <taxon>Neisseriales</taxon>
        <taxon>Chromobacteriaceae</taxon>
        <taxon>Vogesella</taxon>
    </lineage>
</organism>
<gene>
    <name evidence="2" type="ORF">ACFOLG_07655</name>
</gene>
<dbReference type="Gene3D" id="3.40.190.290">
    <property type="match status" value="1"/>
</dbReference>